<dbReference type="GO" id="GO:0016491">
    <property type="term" value="F:oxidoreductase activity"/>
    <property type="evidence" value="ECO:0007669"/>
    <property type="project" value="UniProtKB-KW"/>
</dbReference>
<keyword evidence="10" id="KW-1185">Reference proteome</keyword>
<dbReference type="InterPro" id="IPR017762">
    <property type="entry name" value="Multicopper_oxidase_fun"/>
</dbReference>
<dbReference type="Pfam" id="PF00394">
    <property type="entry name" value="Cu-oxidase"/>
    <property type="match status" value="1"/>
</dbReference>
<dbReference type="PROSITE" id="PS00080">
    <property type="entry name" value="MULTICOPPER_OXIDASE2"/>
    <property type="match status" value="1"/>
</dbReference>
<dbReference type="InterPro" id="IPR011707">
    <property type="entry name" value="Cu-oxidase-like_N"/>
</dbReference>
<comment type="caution">
    <text evidence="9">The sequence shown here is derived from an EMBL/GenBank/DDBJ whole genome shotgun (WGS) entry which is preliminary data.</text>
</comment>
<dbReference type="InterPro" id="IPR008972">
    <property type="entry name" value="Cupredoxin"/>
</dbReference>
<gene>
    <name evidence="9" type="ORF">JX265_008003</name>
</gene>
<accession>A0A9P9WIY0</accession>
<dbReference type="PROSITE" id="PS00079">
    <property type="entry name" value="MULTICOPPER_OXIDASE1"/>
    <property type="match status" value="1"/>
</dbReference>
<dbReference type="GO" id="GO:0005507">
    <property type="term" value="F:copper ion binding"/>
    <property type="evidence" value="ECO:0007669"/>
    <property type="project" value="InterPro"/>
</dbReference>
<evidence type="ECO:0000259" key="7">
    <source>
        <dbReference type="Pfam" id="PF07731"/>
    </source>
</evidence>
<evidence type="ECO:0008006" key="11">
    <source>
        <dbReference type="Google" id="ProtNLM"/>
    </source>
</evidence>
<feature type="domain" description="Plastocyanin-like" evidence="6">
    <location>
        <begin position="167"/>
        <end position="324"/>
    </location>
</feature>
<keyword evidence="3" id="KW-0560">Oxidoreductase</keyword>
<evidence type="ECO:0000256" key="5">
    <source>
        <dbReference type="SAM" id="SignalP"/>
    </source>
</evidence>
<feature type="domain" description="Plastocyanin-like" evidence="8">
    <location>
        <begin position="42"/>
        <end position="155"/>
    </location>
</feature>
<dbReference type="Pfam" id="PF07732">
    <property type="entry name" value="Cu-oxidase_3"/>
    <property type="match status" value="1"/>
</dbReference>
<reference evidence="9" key="1">
    <citation type="submission" date="2021-03" db="EMBL/GenBank/DDBJ databases">
        <title>Revisited historic fungal species revealed as producer of novel bioactive compounds through whole genome sequencing and comparative genomics.</title>
        <authorList>
            <person name="Vignolle G.A."/>
            <person name="Hochenegger N."/>
            <person name="Mach R.L."/>
            <person name="Mach-Aigner A.R."/>
            <person name="Javad Rahimi M."/>
            <person name="Salim K.A."/>
            <person name="Chan C.M."/>
            <person name="Lim L.B.L."/>
            <person name="Cai F."/>
            <person name="Druzhinina I.S."/>
            <person name="U'Ren J.M."/>
            <person name="Derntl C."/>
        </authorList>
    </citation>
    <scope>NUCLEOTIDE SEQUENCE</scope>
    <source>
        <strain evidence="9">TUCIM 5799</strain>
    </source>
</reference>
<feature type="domain" description="Plastocyanin-like" evidence="7">
    <location>
        <begin position="432"/>
        <end position="568"/>
    </location>
</feature>
<dbReference type="InterPro" id="IPR035666">
    <property type="entry name" value="MCO_CuRO_3"/>
</dbReference>
<evidence type="ECO:0000256" key="2">
    <source>
        <dbReference type="ARBA" id="ARBA00022723"/>
    </source>
</evidence>
<dbReference type="InterPro" id="IPR045087">
    <property type="entry name" value="Cu-oxidase_fam"/>
</dbReference>
<keyword evidence="5" id="KW-0732">Signal</keyword>
<dbReference type="CDD" id="cd13873">
    <property type="entry name" value="CuRO_2_AAO_like_2"/>
    <property type="match status" value="1"/>
</dbReference>
<dbReference type="AlphaFoldDB" id="A0A9P9WIY0"/>
<evidence type="ECO:0000259" key="6">
    <source>
        <dbReference type="Pfam" id="PF00394"/>
    </source>
</evidence>
<sequence length="611" mass="68475">MWQHNRFLAVLGSLSLLQPCLATWDAIIHDESWHPEYVLIATAQNITTNCHSRHSVVFNGTSPGPALYMQEGKTTWIRVYNHIEDSNVTVHWHGLSQRTAPFSDGTPLVSQWPIAPGEFFDYEVHPEVGDAGTYFYHSHVGFQALTAHGVLIVDGADETRPYEYDDDIPILFSDFYQKEDHVLEAGLVANPFKWTGEPEAIIMNDQSGNASFTNASDDSCKPHVITVEPGKTYRMRFISGTALSFVMVGFEGHEDLTIIEADGQYTKPAKTDHIQLGSGQRFSALLKTKTQEQLDAEGKMTYWIRYESRDRPTNVTGYAVLEYKTVGCKKTKRELPQDLPSVSPVTLTRNVSEYTRWLEDTLEPLSPLDTFPTASEVTRTVYIRVNQHVIDGFYNGSINGILQWDANNLSWSETALAAQQFTPYLVSAYKTGSVPDYDAAIANGGWDPKTRAFPALVGETLDIVWLSNSGPTGGFDTHPMHAHGEHYWDLGSGNGTYDPEVNEKKFANYTPAKRDTTQLYRYATTGPAFHTSGWRAWRIRVTEHNVGAWMMHCHVVSHIFMGMSTVWVFGNAADIVGEIPQPYIEGYLEYAGSAYGNDSYDPLVVPFYDSK</sequence>
<evidence type="ECO:0000256" key="1">
    <source>
        <dbReference type="ARBA" id="ARBA00010609"/>
    </source>
</evidence>
<protein>
    <recommendedName>
        <fullName evidence="11">L-ascorbate oxidase</fullName>
    </recommendedName>
</protein>
<dbReference type="CDD" id="cd13895">
    <property type="entry name" value="CuRO_3_AAO_like_2"/>
    <property type="match status" value="1"/>
</dbReference>
<dbReference type="EMBL" id="JAFIMR010000021">
    <property type="protein sequence ID" value="KAI1865680.1"/>
    <property type="molecule type" value="Genomic_DNA"/>
</dbReference>
<dbReference type="PANTHER" id="PTHR11709">
    <property type="entry name" value="MULTI-COPPER OXIDASE"/>
    <property type="match status" value="1"/>
</dbReference>
<dbReference type="InterPro" id="IPR002355">
    <property type="entry name" value="Cu_oxidase_Cu_BS"/>
</dbReference>
<keyword evidence="4" id="KW-0186">Copper</keyword>
<evidence type="ECO:0000259" key="8">
    <source>
        <dbReference type="Pfam" id="PF07732"/>
    </source>
</evidence>
<dbReference type="NCBIfam" id="TIGR03390">
    <property type="entry name" value="ascorbOXfungal"/>
    <property type="match status" value="1"/>
</dbReference>
<evidence type="ECO:0000313" key="9">
    <source>
        <dbReference type="EMBL" id="KAI1865680.1"/>
    </source>
</evidence>
<keyword evidence="2" id="KW-0479">Metal-binding</keyword>
<feature type="signal peptide" evidence="5">
    <location>
        <begin position="1"/>
        <end position="22"/>
    </location>
</feature>
<feature type="chain" id="PRO_5040309908" description="L-ascorbate oxidase" evidence="5">
    <location>
        <begin position="23"/>
        <end position="611"/>
    </location>
</feature>
<evidence type="ECO:0000256" key="3">
    <source>
        <dbReference type="ARBA" id="ARBA00023002"/>
    </source>
</evidence>
<organism evidence="9 10">
    <name type="scientific">Neoarthrinium moseri</name>
    <dbReference type="NCBI Taxonomy" id="1658444"/>
    <lineage>
        <taxon>Eukaryota</taxon>
        <taxon>Fungi</taxon>
        <taxon>Dikarya</taxon>
        <taxon>Ascomycota</taxon>
        <taxon>Pezizomycotina</taxon>
        <taxon>Sordariomycetes</taxon>
        <taxon>Xylariomycetidae</taxon>
        <taxon>Amphisphaeriales</taxon>
        <taxon>Apiosporaceae</taxon>
        <taxon>Neoarthrinium</taxon>
    </lineage>
</organism>
<dbReference type="Proteomes" id="UP000829685">
    <property type="component" value="Unassembled WGS sequence"/>
</dbReference>
<dbReference type="InterPro" id="IPR011706">
    <property type="entry name" value="Cu-oxidase_C"/>
</dbReference>
<dbReference type="SUPFAM" id="SSF49503">
    <property type="entry name" value="Cupredoxins"/>
    <property type="match status" value="3"/>
</dbReference>
<comment type="similarity">
    <text evidence="1">Belongs to the multicopper oxidase family.</text>
</comment>
<dbReference type="PANTHER" id="PTHR11709:SF394">
    <property type="entry name" value="FI03373P-RELATED"/>
    <property type="match status" value="1"/>
</dbReference>
<dbReference type="InterPro" id="IPR033138">
    <property type="entry name" value="Cu_oxidase_CS"/>
</dbReference>
<dbReference type="Pfam" id="PF07731">
    <property type="entry name" value="Cu-oxidase_2"/>
    <property type="match status" value="1"/>
</dbReference>
<evidence type="ECO:0000313" key="10">
    <source>
        <dbReference type="Proteomes" id="UP000829685"/>
    </source>
</evidence>
<evidence type="ECO:0000256" key="4">
    <source>
        <dbReference type="ARBA" id="ARBA00023008"/>
    </source>
</evidence>
<dbReference type="InterPro" id="IPR001117">
    <property type="entry name" value="Cu-oxidase_2nd"/>
</dbReference>
<name>A0A9P9WIY0_9PEZI</name>
<proteinExistence type="inferred from homology"/>
<dbReference type="Gene3D" id="2.60.40.420">
    <property type="entry name" value="Cupredoxins - blue copper proteins"/>
    <property type="match status" value="3"/>
</dbReference>